<dbReference type="OMA" id="FPNDFMV"/>
<keyword evidence="2" id="KW-0378">Hydrolase</keyword>
<evidence type="ECO:0000313" key="3">
    <source>
        <dbReference type="Proteomes" id="UP000036987"/>
    </source>
</evidence>
<dbReference type="EMBL" id="LFYR01001368">
    <property type="protein sequence ID" value="KMZ62376.1"/>
    <property type="molecule type" value="Genomic_DNA"/>
</dbReference>
<proteinExistence type="predicted"/>
<dbReference type="GO" id="GO:0016787">
    <property type="term" value="F:hydrolase activity"/>
    <property type="evidence" value="ECO:0007669"/>
    <property type="project" value="UniProtKB-KW"/>
</dbReference>
<feature type="domain" description="PORR" evidence="1">
    <location>
        <begin position="18"/>
        <end position="354"/>
    </location>
</feature>
<reference evidence="3" key="1">
    <citation type="journal article" date="2016" name="Nature">
        <title>The genome of the seagrass Zostera marina reveals angiosperm adaptation to the sea.</title>
        <authorList>
            <person name="Olsen J.L."/>
            <person name="Rouze P."/>
            <person name="Verhelst B."/>
            <person name="Lin Y.-C."/>
            <person name="Bayer T."/>
            <person name="Collen J."/>
            <person name="Dattolo E."/>
            <person name="De Paoli E."/>
            <person name="Dittami S."/>
            <person name="Maumus F."/>
            <person name="Michel G."/>
            <person name="Kersting A."/>
            <person name="Lauritano C."/>
            <person name="Lohaus R."/>
            <person name="Toepel M."/>
            <person name="Tonon T."/>
            <person name="Vanneste K."/>
            <person name="Amirebrahimi M."/>
            <person name="Brakel J."/>
            <person name="Bostroem C."/>
            <person name="Chovatia M."/>
            <person name="Grimwood J."/>
            <person name="Jenkins J.W."/>
            <person name="Jueterbock A."/>
            <person name="Mraz A."/>
            <person name="Stam W.T."/>
            <person name="Tice H."/>
            <person name="Bornberg-Bauer E."/>
            <person name="Green P.J."/>
            <person name="Pearson G.A."/>
            <person name="Procaccini G."/>
            <person name="Duarte C.M."/>
            <person name="Schmutz J."/>
            <person name="Reusch T.B.H."/>
            <person name="Van de Peer Y."/>
        </authorList>
    </citation>
    <scope>NUCLEOTIDE SEQUENCE [LARGE SCALE GENOMIC DNA]</scope>
    <source>
        <strain evidence="3">cv. Finnish</strain>
    </source>
</reference>
<keyword evidence="3" id="KW-1185">Reference proteome</keyword>
<organism evidence="2 3">
    <name type="scientific">Zostera marina</name>
    <name type="common">Eelgrass</name>
    <dbReference type="NCBI Taxonomy" id="29655"/>
    <lineage>
        <taxon>Eukaryota</taxon>
        <taxon>Viridiplantae</taxon>
        <taxon>Streptophyta</taxon>
        <taxon>Embryophyta</taxon>
        <taxon>Tracheophyta</taxon>
        <taxon>Spermatophyta</taxon>
        <taxon>Magnoliopsida</taxon>
        <taxon>Liliopsida</taxon>
        <taxon>Zosteraceae</taxon>
        <taxon>Zostera</taxon>
    </lineage>
</organism>
<dbReference type="OrthoDB" id="1898154at2759"/>
<dbReference type="InterPro" id="IPR021099">
    <property type="entry name" value="PORR_domain"/>
</dbReference>
<comment type="caution">
    <text evidence="2">The sequence shown here is derived from an EMBL/GenBank/DDBJ whole genome shotgun (WGS) entry which is preliminary data.</text>
</comment>
<name>A0A0K9NZY9_ZOSMR</name>
<sequence length="389" mass="45541">MSNSKWRGISSLKVAWRRDSLLDSAIKDDKKYRICSRIVREVVSQPNQCFPVRYLENRREGLGLTSIHFKTFLTRYPTLFEIYNDRIVKPITPSRPANTTNNSQAVPFVRPSKCLIKFLHEDRRIRSENQELIVAKLCKILMMSKDKAIKIEKLENVKREFGFPDDFMTSVVPSYPHYFRQSSSFLELASWNQDFGKSVIELRSEEEEKLTGIRMRPNFEYNLPSGCFLRMEMREWVRDWLELPYISPYSDTSLLEPGSVEMEKRMVAVLHEFLSLVMLRRAPIPSVGKFKEEYLLSNEFGNAFSRHPGIFYVSLKGGIKTAVLREAYRDGALVDREPLLEINDKFVEIVEEGHQRWLEQMKIKAEAHRNKEKEMMLSNSKLQKSTMTS</sequence>
<accession>A0A0K9NZY9</accession>
<protein>
    <submittedName>
        <fullName evidence="2">Ubiquitin carboxyl-terminal hydrolase family protein</fullName>
    </submittedName>
</protein>
<gene>
    <name evidence="2" type="ORF">ZOSMA_46G00510</name>
</gene>
<dbReference type="Pfam" id="PF11955">
    <property type="entry name" value="PORR"/>
    <property type="match status" value="1"/>
</dbReference>
<dbReference type="Proteomes" id="UP000036987">
    <property type="component" value="Unassembled WGS sequence"/>
</dbReference>
<evidence type="ECO:0000313" key="2">
    <source>
        <dbReference type="EMBL" id="KMZ62376.1"/>
    </source>
</evidence>
<evidence type="ECO:0000259" key="1">
    <source>
        <dbReference type="Pfam" id="PF11955"/>
    </source>
</evidence>
<dbReference type="PANTHER" id="PTHR31476">
    <property type="entry name" value="PROTEIN WHAT'S THIS FACTOR 1 HOMOLOG, CHLOROPLASTIC"/>
    <property type="match status" value="1"/>
</dbReference>
<dbReference type="GO" id="GO:0003723">
    <property type="term" value="F:RNA binding"/>
    <property type="evidence" value="ECO:0007669"/>
    <property type="project" value="InterPro"/>
</dbReference>
<dbReference type="PANTHER" id="PTHR31476:SF3">
    <property type="entry name" value="UBIQUITIN CARBOXYL-TERMINAL HYDROLASE FAMILY PROTEIN"/>
    <property type="match status" value="1"/>
</dbReference>
<dbReference type="InterPro" id="IPR045040">
    <property type="entry name" value="PORR_fam"/>
</dbReference>
<dbReference type="AlphaFoldDB" id="A0A0K9NZY9"/>